<dbReference type="AlphaFoldDB" id="B0S4E7"/>
<dbReference type="EMBL" id="AP008972">
    <property type="protein sequence ID" value="BAG09138.1"/>
    <property type="molecule type" value="Genomic_DNA"/>
</dbReference>
<keyword evidence="2" id="KW-1185">Reference proteome</keyword>
<dbReference type="Proteomes" id="UP000001319">
    <property type="component" value="Plasmid pFMC"/>
</dbReference>
<dbReference type="HOGENOM" id="CLU_1093038_0_0_9"/>
<evidence type="ECO:0000313" key="2">
    <source>
        <dbReference type="Proteomes" id="UP000001319"/>
    </source>
</evidence>
<gene>
    <name evidence="1" type="ordered locus">FMG_P0089</name>
</gene>
<geneLocation type="plasmid" evidence="1 2">
    <name>pFMC</name>
</geneLocation>
<dbReference type="KEGG" id="fma:FMG_P0089"/>
<evidence type="ECO:0000313" key="1">
    <source>
        <dbReference type="EMBL" id="BAG09138.1"/>
    </source>
</evidence>
<protein>
    <submittedName>
        <fullName evidence="1">Uncharacterized protein</fullName>
    </submittedName>
</protein>
<name>B0S4E7_FINM2</name>
<organism evidence="1 2">
    <name type="scientific">Finegoldia magna (strain ATCC 29328 / DSM 20472 / WAL 2508)</name>
    <name type="common">Peptostreptococcus magnus</name>
    <dbReference type="NCBI Taxonomy" id="334413"/>
    <lineage>
        <taxon>Bacteria</taxon>
        <taxon>Bacillati</taxon>
        <taxon>Bacillota</taxon>
        <taxon>Tissierellia</taxon>
        <taxon>Tissierellales</taxon>
        <taxon>Peptoniphilaceae</taxon>
        <taxon>Finegoldia</taxon>
    </lineage>
</organism>
<proteinExistence type="predicted"/>
<sequence length="254" mass="30423">MLTVGSGLLSTSFFGTLIRCVNLWCYRYSRYFIYTRNKKYKGEITMGLDQNLYAVYFSNIGDVEYFPDRFFASDYIDEDNNYLYHCSELAYFRKVNILQGYFEEKYNIDNCEYVRVSDEDIEYLLNVCNKFLKCFSKDFIQEVQDYCDLSLKEYAKKYSIDYSNITIDQSNAGEINTEIFDSINQRFKEIVSENKECSEIVEEKLPITEGFFYGNYELNIYYLLDILEVKEAFENVEDFLMNTEDEDVYYTCWY</sequence>
<keyword evidence="1" id="KW-0614">Plasmid</keyword>
<accession>B0S4E7</accession>
<reference evidence="1 2" key="1">
    <citation type="journal article" date="2008" name="DNA Res.">
        <title>Complete genome sequence of Finegoldia magna, an anaerobic opportunistic pathogen.</title>
        <authorList>
            <person name="Goto T."/>
            <person name="Yamashita A."/>
            <person name="Hirakawa H."/>
            <person name="Matsutani M."/>
            <person name="Todo K."/>
            <person name="Ohshima K."/>
            <person name="Toh H."/>
            <person name="Miyamoto K."/>
            <person name="Kuhara S."/>
            <person name="Hattori M."/>
            <person name="Shimizu T."/>
            <person name="Akimoto S."/>
        </authorList>
    </citation>
    <scope>NUCLEOTIDE SEQUENCE [LARGE SCALE GENOMIC DNA]</scope>
    <source>
        <strain evidence="2">ATCC 29328 / DSM 20472 / WAL 2508</strain>
        <plasmid evidence="1 2">pFMC</plasmid>
    </source>
</reference>